<dbReference type="Gene3D" id="3.30.450.150">
    <property type="entry name" value="Haem-degrading domain"/>
    <property type="match status" value="1"/>
</dbReference>
<evidence type="ECO:0000256" key="1">
    <source>
        <dbReference type="SAM" id="SignalP"/>
    </source>
</evidence>
<dbReference type="InterPro" id="IPR005624">
    <property type="entry name" value="PduO/GlcC-like"/>
</dbReference>
<keyword evidence="1" id="KW-0732">Signal</keyword>
<dbReference type="PANTHER" id="PTHR34309:SF10">
    <property type="entry name" value="SLR1406 PROTEIN"/>
    <property type="match status" value="1"/>
</dbReference>
<proteinExistence type="predicted"/>
<feature type="signal peptide" evidence="1">
    <location>
        <begin position="1"/>
        <end position="21"/>
    </location>
</feature>
<evidence type="ECO:0008006" key="4">
    <source>
        <dbReference type="Google" id="ProtNLM"/>
    </source>
</evidence>
<gene>
    <name evidence="2" type="ORF">RS694_03515</name>
</gene>
<protein>
    <recommendedName>
        <fullName evidence="4">Heme-binding protein</fullName>
    </recommendedName>
</protein>
<organism evidence="2 3">
    <name type="scientific">Rhodoferax saidenbachensis</name>
    <dbReference type="NCBI Taxonomy" id="1484693"/>
    <lineage>
        <taxon>Bacteria</taxon>
        <taxon>Pseudomonadati</taxon>
        <taxon>Pseudomonadota</taxon>
        <taxon>Betaproteobacteria</taxon>
        <taxon>Burkholderiales</taxon>
        <taxon>Comamonadaceae</taxon>
        <taxon>Rhodoferax</taxon>
    </lineage>
</organism>
<dbReference type="KEGG" id="rsb:RS694_03515"/>
<dbReference type="SUPFAM" id="SSF143744">
    <property type="entry name" value="GlcG-like"/>
    <property type="match status" value="1"/>
</dbReference>
<dbReference type="AlphaFoldDB" id="A0A1P8K703"/>
<dbReference type="RefSeq" id="WP_029706249.1">
    <property type="nucleotide sequence ID" value="NZ_CP019239.1"/>
</dbReference>
<dbReference type="Proteomes" id="UP000186110">
    <property type="component" value="Chromosome"/>
</dbReference>
<reference evidence="2 3" key="1">
    <citation type="submission" date="2017-01" db="EMBL/GenBank/DDBJ databases">
        <authorList>
            <person name="Mah S.A."/>
            <person name="Swanson W.J."/>
            <person name="Moy G.W."/>
            <person name="Vacquier V.D."/>
        </authorList>
    </citation>
    <scope>NUCLEOTIDE SEQUENCE [LARGE SCALE GENOMIC DNA]</scope>
    <source>
        <strain evidence="2 3">DSM 22694</strain>
    </source>
</reference>
<evidence type="ECO:0000313" key="3">
    <source>
        <dbReference type="Proteomes" id="UP000186110"/>
    </source>
</evidence>
<dbReference type="InterPro" id="IPR052517">
    <property type="entry name" value="GlcG_carb_metab_protein"/>
</dbReference>
<keyword evidence="3" id="KW-1185">Reference proteome</keyword>
<dbReference type="EMBL" id="CP019239">
    <property type="protein sequence ID" value="APW41711.1"/>
    <property type="molecule type" value="Genomic_DNA"/>
</dbReference>
<dbReference type="STRING" id="1484693.RS694_03515"/>
<dbReference type="Pfam" id="PF03928">
    <property type="entry name" value="HbpS-like"/>
    <property type="match status" value="1"/>
</dbReference>
<evidence type="ECO:0000313" key="2">
    <source>
        <dbReference type="EMBL" id="APW41711.1"/>
    </source>
</evidence>
<sequence>MRNILKVSAIALSLTAFGANAQAVRTEKNMSLDLANQIAAASVAACAANGYAVAATVVDRAGTVRAVQRADNAGPHTLAASQQKAFTSASAKNTTLAMMEGAQKNPAAANLVYIPGYLLLGGGVPVKVGNEVIGAVGVGGAPGGHLDEQCANVALDKVKELLK</sequence>
<name>A0A1P8K703_9BURK</name>
<feature type="chain" id="PRO_5010268133" description="Heme-binding protein" evidence="1">
    <location>
        <begin position="22"/>
        <end position="163"/>
    </location>
</feature>
<dbReference type="InterPro" id="IPR038084">
    <property type="entry name" value="PduO/GlcC-like_sf"/>
</dbReference>
<dbReference type="PANTHER" id="PTHR34309">
    <property type="entry name" value="SLR1406 PROTEIN"/>
    <property type="match status" value="1"/>
</dbReference>
<accession>A0A1P8K703</accession>
<dbReference type="eggNOG" id="COG3193">
    <property type="taxonomic scope" value="Bacteria"/>
</dbReference>